<dbReference type="SUPFAM" id="SSF53850">
    <property type="entry name" value="Periplasmic binding protein-like II"/>
    <property type="match status" value="1"/>
</dbReference>
<evidence type="ECO:0000259" key="5">
    <source>
        <dbReference type="PROSITE" id="PS50931"/>
    </source>
</evidence>
<organism evidence="6 7">
    <name type="scientific">Candidatus Phycosocius bacilliformis</name>
    <dbReference type="NCBI Taxonomy" id="1445552"/>
    <lineage>
        <taxon>Bacteria</taxon>
        <taxon>Pseudomonadati</taxon>
        <taxon>Pseudomonadota</taxon>
        <taxon>Alphaproteobacteria</taxon>
        <taxon>Caulobacterales</taxon>
        <taxon>Caulobacterales incertae sedis</taxon>
        <taxon>Candidatus Phycosocius</taxon>
    </lineage>
</organism>
<dbReference type="Gene3D" id="1.10.10.10">
    <property type="entry name" value="Winged helix-like DNA-binding domain superfamily/Winged helix DNA-binding domain"/>
    <property type="match status" value="1"/>
</dbReference>
<dbReference type="SUPFAM" id="SSF46785">
    <property type="entry name" value="Winged helix' DNA-binding domain"/>
    <property type="match status" value="1"/>
</dbReference>
<evidence type="ECO:0000256" key="4">
    <source>
        <dbReference type="ARBA" id="ARBA00023163"/>
    </source>
</evidence>
<keyword evidence="3" id="KW-0238">DNA-binding</keyword>
<dbReference type="PANTHER" id="PTHR30118:SF15">
    <property type="entry name" value="TRANSCRIPTIONAL REGULATORY PROTEIN"/>
    <property type="match status" value="1"/>
</dbReference>
<keyword evidence="7" id="KW-1185">Reference proteome</keyword>
<dbReference type="AlphaFoldDB" id="A0A2P2EAT4"/>
<dbReference type="GO" id="GO:0003700">
    <property type="term" value="F:DNA-binding transcription factor activity"/>
    <property type="evidence" value="ECO:0007669"/>
    <property type="project" value="InterPro"/>
</dbReference>
<dbReference type="GO" id="GO:0003677">
    <property type="term" value="F:DNA binding"/>
    <property type="evidence" value="ECO:0007669"/>
    <property type="project" value="UniProtKB-KW"/>
</dbReference>
<dbReference type="OrthoDB" id="8455878at2"/>
<protein>
    <submittedName>
        <fullName evidence="6">PCP degradation transcriptional activation protein</fullName>
    </submittedName>
</protein>
<name>A0A2P2EAT4_9PROT</name>
<feature type="domain" description="HTH lysR-type" evidence="5">
    <location>
        <begin position="15"/>
        <end position="72"/>
    </location>
</feature>
<comment type="caution">
    <text evidence="6">The sequence shown here is derived from an EMBL/GenBank/DDBJ whole genome shotgun (WGS) entry which is preliminary data.</text>
</comment>
<evidence type="ECO:0000313" key="6">
    <source>
        <dbReference type="EMBL" id="GBF58178.1"/>
    </source>
</evidence>
<dbReference type="InterPro" id="IPR036390">
    <property type="entry name" value="WH_DNA-bd_sf"/>
</dbReference>
<keyword evidence="4" id="KW-0804">Transcription</keyword>
<evidence type="ECO:0000256" key="1">
    <source>
        <dbReference type="ARBA" id="ARBA00009437"/>
    </source>
</evidence>
<dbReference type="InterPro" id="IPR000847">
    <property type="entry name" value="LysR_HTH_N"/>
</dbReference>
<dbReference type="Proteomes" id="UP000245086">
    <property type="component" value="Unassembled WGS sequence"/>
</dbReference>
<evidence type="ECO:0000256" key="2">
    <source>
        <dbReference type="ARBA" id="ARBA00023015"/>
    </source>
</evidence>
<dbReference type="Gene3D" id="3.40.190.10">
    <property type="entry name" value="Periplasmic binding protein-like II"/>
    <property type="match status" value="2"/>
</dbReference>
<dbReference type="InterPro" id="IPR037402">
    <property type="entry name" value="YidZ_PBP2"/>
</dbReference>
<reference evidence="6 7" key="1">
    <citation type="journal article" date="2018" name="Genome Announc.">
        <title>Draft Genome Sequence of "Candidatus Phycosocius bacilliformis," an Alphaproteobacterial Ectosymbiont of the Hydrocarbon-Producing Green Alga Botryococcus braunii.</title>
        <authorList>
            <person name="Tanabe Y."/>
            <person name="Yamaguchi H."/>
            <person name="Watanabe M.M."/>
        </authorList>
    </citation>
    <scope>NUCLEOTIDE SEQUENCE [LARGE SCALE GENOMIC DNA]</scope>
    <source>
        <strain evidence="6 7">BOTRYCO-2</strain>
    </source>
</reference>
<evidence type="ECO:0000256" key="3">
    <source>
        <dbReference type="ARBA" id="ARBA00023125"/>
    </source>
</evidence>
<evidence type="ECO:0000313" key="7">
    <source>
        <dbReference type="Proteomes" id="UP000245086"/>
    </source>
</evidence>
<dbReference type="Pfam" id="PF03466">
    <property type="entry name" value="LysR_substrate"/>
    <property type="match status" value="1"/>
</dbReference>
<keyword evidence="2" id="KW-0805">Transcription regulation</keyword>
<dbReference type="Pfam" id="PF00126">
    <property type="entry name" value="HTH_1"/>
    <property type="match status" value="1"/>
</dbReference>
<dbReference type="CDD" id="cd08417">
    <property type="entry name" value="PBP2_Nitroaromatics_like"/>
    <property type="match status" value="1"/>
</dbReference>
<dbReference type="EMBL" id="BFBR01000005">
    <property type="protein sequence ID" value="GBF58178.1"/>
    <property type="molecule type" value="Genomic_DNA"/>
</dbReference>
<dbReference type="PROSITE" id="PS50931">
    <property type="entry name" value="HTH_LYSR"/>
    <property type="match status" value="1"/>
</dbReference>
<accession>A0A2P2EAT4</accession>
<gene>
    <name evidence="6" type="primary">pcpR</name>
    <name evidence="6" type="ORF">PbB2_01850</name>
</gene>
<dbReference type="InterPro" id="IPR050389">
    <property type="entry name" value="LysR-type_TF"/>
</dbReference>
<sequence>MIYIFIMHQTNLNGLDLNLLPPLEALLRLRNVTLAAREAGMSQPAMSRALGRLRHVFKDPLLVRGRKGLMLTPRAIEVAAILGPTLQRVQHVFAEPQFDPAKAQRQIRIAASDVHNALILPHLIALLVQEAPGLDIVCEPYGPNLVEQMFAGTLDFAFALDSTPLPTGAHSVPLARDELTLVMRHDHPLAGHDWTVQDYGRVPHVLIGLLNDGVSEMDAWLAAEGVSRTSIWSSPHFLAALATVAQTDAVTTVSRAFASRFGPGLGLILKRPPFARIDFGIVLVGSQAQARDPLMLWLANKMRQAAQLAYGVETGRSQDAGARADVGTIPA</sequence>
<dbReference type="InterPro" id="IPR036388">
    <property type="entry name" value="WH-like_DNA-bd_sf"/>
</dbReference>
<dbReference type="PANTHER" id="PTHR30118">
    <property type="entry name" value="HTH-TYPE TRANSCRIPTIONAL REGULATOR LEUO-RELATED"/>
    <property type="match status" value="1"/>
</dbReference>
<proteinExistence type="inferred from homology"/>
<comment type="similarity">
    <text evidence="1">Belongs to the LysR transcriptional regulatory family.</text>
</comment>
<dbReference type="InterPro" id="IPR005119">
    <property type="entry name" value="LysR_subst-bd"/>
</dbReference>